<sequence length="230" mass="24202">MAWLPTASPRRALALNRVAVTPGGDRLVLCDGHRLIATDAALTRALAAAAVPQEHADVSGPIFADDDLLVTAGNHGGLTLWRLDELGLEPVARRDTVRLSELFAVPEWGVVGGKAGSEARIHFFDPANGLAPVAGPAAVVGDGGRLKAVMTAPNGRYVVYSGRLDAGEPIGRRSFAWLTRIHDLHHPGAILQNPLGALAAPQLDALSHATAASFQQRDLFRLACTLGCRP</sequence>
<dbReference type="RefSeq" id="WP_185299861.1">
    <property type="nucleotide sequence ID" value="NZ_CP045702.1"/>
</dbReference>
<organism evidence="1 2">
    <name type="scientific">Streptomyces finlayi</name>
    <dbReference type="NCBI Taxonomy" id="67296"/>
    <lineage>
        <taxon>Bacteria</taxon>
        <taxon>Bacillati</taxon>
        <taxon>Actinomycetota</taxon>
        <taxon>Actinomycetes</taxon>
        <taxon>Kitasatosporales</taxon>
        <taxon>Streptomycetaceae</taxon>
        <taxon>Streptomyces</taxon>
    </lineage>
</organism>
<gene>
    <name evidence="1" type="ORF">F0344_18655</name>
</gene>
<name>A0A7G7BM12_9ACTN</name>
<accession>A0A7G7BM12</accession>
<evidence type="ECO:0008006" key="3">
    <source>
        <dbReference type="Google" id="ProtNLM"/>
    </source>
</evidence>
<keyword evidence="2" id="KW-1185">Reference proteome</keyword>
<dbReference type="InterPro" id="IPR011044">
    <property type="entry name" value="Quino_amine_DH_bsu"/>
</dbReference>
<dbReference type="EMBL" id="CP045702">
    <property type="protein sequence ID" value="QNE76377.1"/>
    <property type="molecule type" value="Genomic_DNA"/>
</dbReference>
<dbReference type="KEGG" id="sfiy:F0344_18655"/>
<dbReference type="AlphaFoldDB" id="A0A7G7BM12"/>
<evidence type="ECO:0000313" key="2">
    <source>
        <dbReference type="Proteomes" id="UP000515307"/>
    </source>
</evidence>
<proteinExistence type="predicted"/>
<dbReference type="SUPFAM" id="SSF50969">
    <property type="entry name" value="YVTN repeat-like/Quinoprotein amine dehydrogenase"/>
    <property type="match status" value="1"/>
</dbReference>
<evidence type="ECO:0000313" key="1">
    <source>
        <dbReference type="EMBL" id="QNE76377.1"/>
    </source>
</evidence>
<reference evidence="2" key="1">
    <citation type="submission" date="2019-10" db="EMBL/GenBank/DDBJ databases">
        <title>Antimicrobial potential of Antarctic Bacteria.</title>
        <authorList>
            <person name="Benaud N."/>
            <person name="Edwards R.J."/>
            <person name="Ferrari B.C."/>
        </authorList>
    </citation>
    <scope>NUCLEOTIDE SEQUENCE [LARGE SCALE GENOMIC DNA]</scope>
    <source>
        <strain evidence="2">NBSH44</strain>
    </source>
</reference>
<dbReference type="Proteomes" id="UP000515307">
    <property type="component" value="Chromosome"/>
</dbReference>
<protein>
    <recommendedName>
        <fullName evidence="3">WD40 repeat domain-containing protein</fullName>
    </recommendedName>
</protein>